<proteinExistence type="inferred from homology"/>
<keyword evidence="6" id="KW-1185">Reference proteome</keyword>
<gene>
    <name evidence="5" type="ORF">OS242_00185</name>
</gene>
<keyword evidence="4" id="KW-0812">Transmembrane</keyword>
<dbReference type="EMBL" id="JAPMLT010000001">
    <property type="protein sequence ID" value="MCX7568389.1"/>
    <property type="molecule type" value="Genomic_DNA"/>
</dbReference>
<evidence type="ECO:0000313" key="6">
    <source>
        <dbReference type="Proteomes" id="UP001208017"/>
    </source>
</evidence>
<comment type="similarity">
    <text evidence="1">Belongs to the GerABKA family.</text>
</comment>
<feature type="compositionally biased region" description="Basic and acidic residues" evidence="3">
    <location>
        <begin position="90"/>
        <end position="172"/>
    </location>
</feature>
<keyword evidence="2 4" id="KW-0472">Membrane</keyword>
<dbReference type="RefSeq" id="WP_267149644.1">
    <property type="nucleotide sequence ID" value="NZ_JAPMLT010000001.1"/>
</dbReference>
<dbReference type="PANTHER" id="PTHR22550">
    <property type="entry name" value="SPORE GERMINATION PROTEIN"/>
    <property type="match status" value="1"/>
</dbReference>
<keyword evidence="4" id="KW-1133">Transmembrane helix</keyword>
<evidence type="ECO:0000256" key="1">
    <source>
        <dbReference type="ARBA" id="ARBA00005278"/>
    </source>
</evidence>
<feature type="region of interest" description="Disordered" evidence="3">
    <location>
        <begin position="697"/>
        <end position="737"/>
    </location>
</feature>
<dbReference type="Proteomes" id="UP001208017">
    <property type="component" value="Unassembled WGS sequence"/>
</dbReference>
<evidence type="ECO:0000313" key="5">
    <source>
        <dbReference type="EMBL" id="MCX7568389.1"/>
    </source>
</evidence>
<accession>A0ABT3WUR4</accession>
<comment type="caution">
    <text evidence="5">The sequence shown here is derived from an EMBL/GenBank/DDBJ whole genome shotgun (WGS) entry which is preliminary data.</text>
</comment>
<feature type="transmembrane region" description="Helical" evidence="4">
    <location>
        <begin position="597"/>
        <end position="616"/>
    </location>
</feature>
<dbReference type="InterPro" id="IPR050768">
    <property type="entry name" value="UPF0353/GerABKA_families"/>
</dbReference>
<reference evidence="5 6" key="1">
    <citation type="submission" date="2022-11" db="EMBL/GenBank/DDBJ databases">
        <title>Study of microbial diversity in lake waters.</title>
        <authorList>
            <person name="Zhang J."/>
        </authorList>
    </citation>
    <scope>NUCLEOTIDE SEQUENCE [LARGE SCALE GENOMIC DNA]</scope>
    <source>
        <strain evidence="5 6">DT12</strain>
    </source>
</reference>
<feature type="region of interest" description="Disordered" evidence="3">
    <location>
        <begin position="26"/>
        <end position="220"/>
    </location>
</feature>
<protein>
    <submittedName>
        <fullName evidence="5">Spore germination protein</fullName>
    </submittedName>
</protein>
<feature type="compositionally biased region" description="Acidic residues" evidence="3">
    <location>
        <begin position="52"/>
        <end position="67"/>
    </location>
</feature>
<feature type="transmembrane region" description="Helical" evidence="4">
    <location>
        <begin position="572"/>
        <end position="591"/>
    </location>
</feature>
<organism evidence="5 6">
    <name type="scientific">Tumebacillus lacus</name>
    <dbReference type="NCBI Taxonomy" id="2995335"/>
    <lineage>
        <taxon>Bacteria</taxon>
        <taxon>Bacillati</taxon>
        <taxon>Bacillota</taxon>
        <taxon>Bacilli</taxon>
        <taxon>Bacillales</taxon>
        <taxon>Alicyclobacillaceae</taxon>
        <taxon>Tumebacillus</taxon>
    </lineage>
</organism>
<dbReference type="InterPro" id="IPR004995">
    <property type="entry name" value="Spore_Ger"/>
</dbReference>
<feature type="compositionally biased region" description="Basic and acidic residues" evidence="3">
    <location>
        <begin position="715"/>
        <end position="737"/>
    </location>
</feature>
<evidence type="ECO:0000256" key="3">
    <source>
        <dbReference type="SAM" id="MobiDB-lite"/>
    </source>
</evidence>
<evidence type="ECO:0000256" key="4">
    <source>
        <dbReference type="SAM" id="Phobius"/>
    </source>
</evidence>
<feature type="transmembrane region" description="Helical" evidence="4">
    <location>
        <begin position="508"/>
        <end position="527"/>
    </location>
</feature>
<feature type="compositionally biased region" description="Basic residues" evidence="3">
    <location>
        <begin position="74"/>
        <end position="86"/>
    </location>
</feature>
<name>A0ABT3WUR4_9BACL</name>
<evidence type="ECO:0000256" key="2">
    <source>
        <dbReference type="ARBA" id="ARBA00023136"/>
    </source>
</evidence>
<feature type="compositionally biased region" description="Polar residues" evidence="3">
    <location>
        <begin position="700"/>
        <end position="714"/>
    </location>
</feature>
<feature type="transmembrane region" description="Helical" evidence="4">
    <location>
        <begin position="628"/>
        <end position="655"/>
    </location>
</feature>
<sequence length="737" mass="81984">MSVWSKIGRLFAVDDTILDEDFSLLGKTKGRSGSEPESAQMPRQDDPPEKEPPEEEQVAEPEREPEDGGSTNRIKYRKTIRPRKIGRAAQVEKDGSEAVRESEGAGGEREPKATQASRGDDREKAEQKSDGTGREKDAEGAQKSDSKGREKEAEAAQKSDSTGREKAAEAARKSGGHGRARETEADVQQSDDDDSSADGEGKETPDDLEEEAVPEKIGASLAENRERVEFIFRMPTNADVVIRDFWVVDHVPVRAFAVFLEGLSDTKIINEYVLEPLMLRAKEPTNGGKDDLLERAREMLVPGNQVAVYDAWTEATKQILTGSTALFFEGIDKTLVVATNGWAHRGVGETKTETVVRGPHDAFTENLRANTGLVRARLRTERLITEMMQIGELAPTDLAIMYVDGIVNPALVEEVKRRIEAVKVDFLQDSGQLEQFIEEPPRGLIPRMMATERPDRVAQSLSEGFVSVFVGQSPYVLIMPTMLWSLIHTPEDAYLRFPFGSFIRLIRFIAFVAAMLLPAIYIAITNYHPEMIPTDLMLTIAAAREKVPFPLVLEVLLMELALELIREAGIRIPNVIGPTIGIVGALILGQAAVQAAVISPLLVIVVAVTALSAFTMPNYNISFAVRTLRFLFIFLAACWGFYGITLGVMFMSMHWAQTKSFGVPMLTPIAPFKRSSPDVIIRGPIYEQEMRPRPLYPQSLRRQTPFTRSWAPTTHDSEEARRKKAKENPDREPRSRR</sequence>
<dbReference type="PANTHER" id="PTHR22550:SF5">
    <property type="entry name" value="LEUCINE ZIPPER PROTEIN 4"/>
    <property type="match status" value="1"/>
</dbReference>
<dbReference type="Pfam" id="PF03323">
    <property type="entry name" value="GerA"/>
    <property type="match status" value="1"/>
</dbReference>